<dbReference type="SMART" id="SM00292">
    <property type="entry name" value="BRCT"/>
    <property type="match status" value="1"/>
</dbReference>
<feature type="binding site" evidence="12">
    <location>
        <position position="331"/>
    </location>
    <ligand>
        <name>NAD(+)</name>
        <dbReference type="ChEBI" id="CHEBI:57540"/>
    </ligand>
</feature>
<comment type="catalytic activity">
    <reaction evidence="11 12 13">
        <text>NAD(+) + (deoxyribonucleotide)n-3'-hydroxyl + 5'-phospho-(deoxyribonucleotide)m = (deoxyribonucleotide)n+m + AMP + beta-nicotinamide D-nucleotide.</text>
        <dbReference type="EC" id="6.5.1.2"/>
    </reaction>
</comment>
<dbReference type="PROSITE" id="PS01055">
    <property type="entry name" value="DNA_LIGASE_N1"/>
    <property type="match status" value="1"/>
</dbReference>
<keyword evidence="8 12" id="KW-0520">NAD</keyword>
<dbReference type="InterPro" id="IPR001679">
    <property type="entry name" value="DNA_ligase"/>
</dbReference>
<keyword evidence="10 12" id="KW-0464">Manganese</keyword>
<evidence type="ECO:0000256" key="4">
    <source>
        <dbReference type="ARBA" id="ARBA00022723"/>
    </source>
</evidence>
<feature type="binding site" evidence="12">
    <location>
        <position position="307"/>
    </location>
    <ligand>
        <name>NAD(+)</name>
        <dbReference type="ChEBI" id="CHEBI:57540"/>
    </ligand>
</feature>
<dbReference type="Gene3D" id="3.30.470.30">
    <property type="entry name" value="DNA ligase/mRNA capping enzyme"/>
    <property type="match status" value="1"/>
</dbReference>
<dbReference type="SMART" id="SM00532">
    <property type="entry name" value="LIGANc"/>
    <property type="match status" value="1"/>
</dbReference>
<comment type="caution">
    <text evidence="12">Lacks conserved residue(s) required for the propagation of feature annotation.</text>
</comment>
<dbReference type="GO" id="GO:0006281">
    <property type="term" value="P:DNA repair"/>
    <property type="evidence" value="ECO:0007669"/>
    <property type="project" value="UniProtKB-KW"/>
</dbReference>
<evidence type="ECO:0000256" key="5">
    <source>
        <dbReference type="ARBA" id="ARBA00022763"/>
    </source>
</evidence>
<evidence type="ECO:0000313" key="16">
    <source>
        <dbReference type="Proteomes" id="UP001151088"/>
    </source>
</evidence>
<dbReference type="PANTHER" id="PTHR23389">
    <property type="entry name" value="CHROMOSOME TRANSMISSION FIDELITY FACTOR 18"/>
    <property type="match status" value="1"/>
</dbReference>
<dbReference type="InterPro" id="IPR013839">
    <property type="entry name" value="DNAligase_adenylation"/>
</dbReference>
<comment type="cofactor">
    <cofactor evidence="12">
        <name>Mg(2+)</name>
        <dbReference type="ChEBI" id="CHEBI:18420"/>
    </cofactor>
    <cofactor evidence="12">
        <name>Mn(2+)</name>
        <dbReference type="ChEBI" id="CHEBI:29035"/>
    </cofactor>
</comment>
<evidence type="ECO:0000256" key="3">
    <source>
        <dbReference type="ARBA" id="ARBA00022705"/>
    </source>
</evidence>
<comment type="caution">
    <text evidence="15">The sequence shown here is derived from an EMBL/GenBank/DDBJ whole genome shotgun (WGS) entry which is preliminary data.</text>
</comment>
<evidence type="ECO:0000259" key="14">
    <source>
        <dbReference type="PROSITE" id="PS50172"/>
    </source>
</evidence>
<feature type="binding site" evidence="12">
    <location>
        <begin position="46"/>
        <end position="50"/>
    </location>
    <ligand>
        <name>NAD(+)</name>
        <dbReference type="ChEBI" id="CHEBI:57540"/>
    </ligand>
</feature>
<dbReference type="InterPro" id="IPR033136">
    <property type="entry name" value="DNA_ligase_CS"/>
</dbReference>
<dbReference type="SUPFAM" id="SSF52113">
    <property type="entry name" value="BRCT domain"/>
    <property type="match status" value="1"/>
</dbReference>
<dbReference type="GO" id="GO:0006260">
    <property type="term" value="P:DNA replication"/>
    <property type="evidence" value="ECO:0007669"/>
    <property type="project" value="UniProtKB-KW"/>
</dbReference>
<protein>
    <recommendedName>
        <fullName evidence="12 13">DNA ligase</fullName>
        <ecNumber evidence="12 13">6.5.1.2</ecNumber>
    </recommendedName>
    <alternativeName>
        <fullName evidence="12">Polydeoxyribonucleotide synthase [NAD(+)]</fullName>
    </alternativeName>
</protein>
<evidence type="ECO:0000313" key="15">
    <source>
        <dbReference type="EMBL" id="MCS0497513.1"/>
    </source>
</evidence>
<keyword evidence="16" id="KW-1185">Reference proteome</keyword>
<dbReference type="GO" id="GO:0046872">
    <property type="term" value="F:metal ion binding"/>
    <property type="evidence" value="ECO:0007669"/>
    <property type="project" value="UniProtKB-KW"/>
</dbReference>
<dbReference type="Pfam" id="PF12826">
    <property type="entry name" value="HHH_2"/>
    <property type="match status" value="1"/>
</dbReference>
<dbReference type="InterPro" id="IPR010994">
    <property type="entry name" value="RuvA_2-like"/>
</dbReference>
<dbReference type="PIRSF" id="PIRSF001604">
    <property type="entry name" value="LigA"/>
    <property type="match status" value="1"/>
</dbReference>
<dbReference type="Pfam" id="PF03119">
    <property type="entry name" value="DNA_ligase_ZBD"/>
    <property type="match status" value="1"/>
</dbReference>
<dbReference type="InterPro" id="IPR013840">
    <property type="entry name" value="DNAligase_N"/>
</dbReference>
<keyword evidence="9 12" id="KW-0234">DNA repair</keyword>
<keyword evidence="5 12" id="KW-0227">DNA damage</keyword>
<gene>
    <name evidence="12 15" type="primary">ligA</name>
    <name evidence="15" type="ORF">NVS89_20690</name>
</gene>
<dbReference type="RefSeq" id="WP_258734668.1">
    <property type="nucleotide sequence ID" value="NZ_JANTHZ010000013.1"/>
</dbReference>
<dbReference type="Pfam" id="PF00533">
    <property type="entry name" value="BRCT"/>
    <property type="match status" value="1"/>
</dbReference>
<dbReference type="EC" id="6.5.1.2" evidence="12 13"/>
<dbReference type="InterPro" id="IPR036420">
    <property type="entry name" value="BRCT_dom_sf"/>
</dbReference>
<dbReference type="EMBL" id="JANTHZ010000013">
    <property type="protein sequence ID" value="MCS0497513.1"/>
    <property type="molecule type" value="Genomic_DNA"/>
</dbReference>
<keyword evidence="2 12" id="KW-0436">Ligase</keyword>
<evidence type="ECO:0000256" key="7">
    <source>
        <dbReference type="ARBA" id="ARBA00022842"/>
    </source>
</evidence>
<feature type="binding site" evidence="12">
    <location>
        <position position="441"/>
    </location>
    <ligand>
        <name>Zn(2+)</name>
        <dbReference type="ChEBI" id="CHEBI:29105"/>
    </ligand>
</feature>
<comment type="similarity">
    <text evidence="12">Belongs to the NAD-dependent DNA ligase family. LigA subfamily.</text>
</comment>
<dbReference type="NCBIfam" id="TIGR00575">
    <property type="entry name" value="dnlj"/>
    <property type="match status" value="1"/>
</dbReference>
<feature type="active site" description="N6-AMP-lysine intermediate" evidence="12">
    <location>
        <position position="131"/>
    </location>
</feature>
<evidence type="ECO:0000256" key="12">
    <source>
        <dbReference type="HAMAP-Rule" id="MF_01588"/>
    </source>
</evidence>
<keyword evidence="4 12" id="KW-0479">Metal-binding</keyword>
<dbReference type="SUPFAM" id="SSF50249">
    <property type="entry name" value="Nucleic acid-binding proteins"/>
    <property type="match status" value="1"/>
</dbReference>
<dbReference type="SUPFAM" id="SSF47781">
    <property type="entry name" value="RuvA domain 2-like"/>
    <property type="match status" value="1"/>
</dbReference>
<keyword evidence="6 12" id="KW-0862">Zinc</keyword>
<evidence type="ECO:0000256" key="8">
    <source>
        <dbReference type="ARBA" id="ARBA00023027"/>
    </source>
</evidence>
<dbReference type="PANTHER" id="PTHR23389:SF9">
    <property type="entry name" value="DNA LIGASE"/>
    <property type="match status" value="1"/>
</dbReference>
<dbReference type="PROSITE" id="PS50172">
    <property type="entry name" value="BRCT"/>
    <property type="match status" value="1"/>
</dbReference>
<dbReference type="InterPro" id="IPR012340">
    <property type="entry name" value="NA-bd_OB-fold"/>
</dbReference>
<comment type="function">
    <text evidence="1 12">DNA ligase that catalyzes the formation of phosphodiester linkages between 5'-phosphoryl and 3'-hydroxyl groups in double-stranded DNA using NAD as a coenzyme and as the energy source for the reaction. It is essential for DNA replication and repair of damaged DNA.</text>
</comment>
<feature type="binding site" evidence="12">
    <location>
        <begin position="95"/>
        <end position="96"/>
    </location>
    <ligand>
        <name>NAD(+)</name>
        <dbReference type="ChEBI" id="CHEBI:57540"/>
    </ligand>
</feature>
<keyword evidence="7 12" id="KW-0460">Magnesium</keyword>
<dbReference type="Pfam" id="PF01653">
    <property type="entry name" value="DNA_ligase_aden"/>
    <property type="match status" value="1"/>
</dbReference>
<feature type="domain" description="BRCT" evidence="14">
    <location>
        <begin position="651"/>
        <end position="724"/>
    </location>
</feature>
<evidence type="ECO:0000256" key="1">
    <source>
        <dbReference type="ARBA" id="ARBA00004067"/>
    </source>
</evidence>
<accession>A0A9X2T8U2</accession>
<dbReference type="Gene3D" id="1.10.150.20">
    <property type="entry name" value="5' to 3' exonuclease, C-terminal subdomain"/>
    <property type="match status" value="2"/>
</dbReference>
<dbReference type="InterPro" id="IPR004149">
    <property type="entry name" value="Znf_DNAligase_C4"/>
</dbReference>
<dbReference type="Gene3D" id="3.40.50.10190">
    <property type="entry name" value="BRCT domain"/>
    <property type="match status" value="1"/>
</dbReference>
<dbReference type="Gene3D" id="2.40.50.140">
    <property type="entry name" value="Nucleic acid-binding proteins"/>
    <property type="match status" value="1"/>
</dbReference>
<dbReference type="AlphaFoldDB" id="A0A9X2T8U2"/>
<dbReference type="GO" id="GO:0005829">
    <property type="term" value="C:cytosol"/>
    <property type="evidence" value="ECO:0007669"/>
    <property type="project" value="TreeGrafter"/>
</dbReference>
<evidence type="ECO:0000256" key="2">
    <source>
        <dbReference type="ARBA" id="ARBA00022598"/>
    </source>
</evidence>
<dbReference type="HAMAP" id="MF_01588">
    <property type="entry name" value="DNA_ligase_A"/>
    <property type="match status" value="1"/>
</dbReference>
<dbReference type="Pfam" id="PF03120">
    <property type="entry name" value="OB_DNA_ligase"/>
    <property type="match status" value="1"/>
</dbReference>
<sequence length="729" mass="78843">MNARAPEIDVAKLTADEAASEHARLGAEIAAHDKRYYQEDAPTVSDAAYDALRRRYDAIEAEYPELRGIDSLSEKVGAAPSAKFAKVRHRVPMLSLGNGFSDEEVEEFVARVRRFLGLAAGADLAFTAEPKIDGLSCSLRYEGGRLVQAATRGDGFEGEDVTNNVRTIGEIPDRLKGDDVPGTVEVRGEVYMSHADFAALNERQQAAGKPTFMNPRNAAAGSLRQLDAKITASRPLKFFAYAWGEVSAGGLPGDTQFGVIKAFARWGLPTNPLTVLCHSAEQLLSHYHRIEEQRAALGYDIDGVVYKVDSLALQERLGFVSRSPRWALAHKFPAERAVTQLEGIDIQVGRTGALTPVAKLTPITVGGVVVSNASLHNEDYIRGIDSDGEPIRGTVDGEPVDIRIGDWVVIQRAGDVIPQVVSVELQRRPKEAAPFAFPHLCPACGSHAVREEGESVRRCTGGLICPAQAVERIRHFVSRDAFDIEGLGEKQVQAFYDWGLVRQPADIFTLEARDSAPDALTRLKNRDGWGETSARNLFAAIAARRQVPVNRFLYALGIRHVGETNAKRLMRHYGTIEALREAALAAIMPDPKDSPGEHPKGNEAWQELVATEGIGAVVAEAVVDFFKEPNNETALDALLAEVTTEPMEQTATGGAVAGKTVVFTGALERMTRDEAKAMAERLGAKVAGSVSKRTDYVVAGADAGSKLAKARDLGVAVLTEDEWLALVQG</sequence>
<organism evidence="15 16">
    <name type="scientific">Ancylobacter mangrovi</name>
    <dbReference type="NCBI Taxonomy" id="2972472"/>
    <lineage>
        <taxon>Bacteria</taxon>
        <taxon>Pseudomonadati</taxon>
        <taxon>Pseudomonadota</taxon>
        <taxon>Alphaproteobacteria</taxon>
        <taxon>Hyphomicrobiales</taxon>
        <taxon>Xanthobacteraceae</taxon>
        <taxon>Ancylobacter</taxon>
    </lineage>
</organism>
<dbReference type="Gene3D" id="1.10.287.610">
    <property type="entry name" value="Helix hairpin bin"/>
    <property type="match status" value="1"/>
</dbReference>
<evidence type="ECO:0000256" key="6">
    <source>
        <dbReference type="ARBA" id="ARBA00022833"/>
    </source>
</evidence>
<name>A0A9X2T8U2_9HYPH</name>
<dbReference type="GO" id="GO:0003911">
    <property type="term" value="F:DNA ligase (NAD+) activity"/>
    <property type="evidence" value="ECO:0007669"/>
    <property type="project" value="UniProtKB-UniRule"/>
</dbReference>
<dbReference type="InterPro" id="IPR001357">
    <property type="entry name" value="BRCT_dom"/>
</dbReference>
<feature type="binding site" evidence="12">
    <location>
        <position position="189"/>
    </location>
    <ligand>
        <name>NAD(+)</name>
        <dbReference type="ChEBI" id="CHEBI:57540"/>
    </ligand>
</feature>
<evidence type="ECO:0000256" key="11">
    <source>
        <dbReference type="ARBA" id="ARBA00034005"/>
    </source>
</evidence>
<evidence type="ECO:0000256" key="9">
    <source>
        <dbReference type="ARBA" id="ARBA00023204"/>
    </source>
</evidence>
<dbReference type="InterPro" id="IPR041663">
    <property type="entry name" value="DisA/LigA_HHH"/>
</dbReference>
<dbReference type="FunFam" id="1.10.150.20:FF:000007">
    <property type="entry name" value="DNA ligase"/>
    <property type="match status" value="1"/>
</dbReference>
<reference evidence="15" key="1">
    <citation type="submission" date="2022-08" db="EMBL/GenBank/DDBJ databases">
        <authorList>
            <person name="Li F."/>
        </authorList>
    </citation>
    <scope>NUCLEOTIDE SEQUENCE</scope>
    <source>
        <strain evidence="15">MQZ15Z-1</strain>
    </source>
</reference>
<feature type="binding site" evidence="12">
    <location>
        <position position="465"/>
    </location>
    <ligand>
        <name>Zn(2+)</name>
        <dbReference type="ChEBI" id="CHEBI:29105"/>
    </ligand>
</feature>
<keyword evidence="3 12" id="KW-0235">DNA replication</keyword>
<dbReference type="CDD" id="cd00114">
    <property type="entry name" value="LIGANc"/>
    <property type="match status" value="1"/>
</dbReference>
<dbReference type="SUPFAM" id="SSF56091">
    <property type="entry name" value="DNA ligase/mRNA capping enzyme, catalytic domain"/>
    <property type="match status" value="1"/>
</dbReference>
<dbReference type="Gene3D" id="6.20.10.30">
    <property type="match status" value="1"/>
</dbReference>
<dbReference type="Proteomes" id="UP001151088">
    <property type="component" value="Unassembled WGS sequence"/>
</dbReference>
<dbReference type="FunFam" id="3.30.470.30:FF:000001">
    <property type="entry name" value="DNA ligase"/>
    <property type="match status" value="1"/>
</dbReference>
<dbReference type="PROSITE" id="PS01056">
    <property type="entry name" value="DNA_LIGASE_N2"/>
    <property type="match status" value="1"/>
</dbReference>
<evidence type="ECO:0000256" key="13">
    <source>
        <dbReference type="RuleBase" id="RU000618"/>
    </source>
</evidence>
<feature type="binding site" evidence="12">
    <location>
        <position position="152"/>
    </location>
    <ligand>
        <name>NAD(+)</name>
        <dbReference type="ChEBI" id="CHEBI:57540"/>
    </ligand>
</feature>
<evidence type="ECO:0000256" key="10">
    <source>
        <dbReference type="ARBA" id="ARBA00023211"/>
    </source>
</evidence>
<proteinExistence type="inferred from homology"/>
<dbReference type="NCBIfam" id="NF005932">
    <property type="entry name" value="PRK07956.1"/>
    <property type="match status" value="1"/>
</dbReference>
<dbReference type="InterPro" id="IPR018239">
    <property type="entry name" value="DNA_ligase_AS"/>
</dbReference>
<dbReference type="InterPro" id="IPR004150">
    <property type="entry name" value="NAD_DNA_ligase_OB"/>
</dbReference>
<dbReference type="CDD" id="cd17748">
    <property type="entry name" value="BRCT_DNA_ligase_like"/>
    <property type="match status" value="1"/>
</dbReference>
<feature type="binding site" evidence="12">
    <location>
        <position position="444"/>
    </location>
    <ligand>
        <name>Zn(2+)</name>
        <dbReference type="ChEBI" id="CHEBI:29105"/>
    </ligand>
</feature>
<feature type="binding site" evidence="12">
    <location>
        <position position="129"/>
    </location>
    <ligand>
        <name>NAD(+)</name>
        <dbReference type="ChEBI" id="CHEBI:57540"/>
    </ligand>
</feature>